<evidence type="ECO:0000313" key="2">
    <source>
        <dbReference type="Proteomes" id="UP000313359"/>
    </source>
</evidence>
<organism evidence="1 2">
    <name type="scientific">Lentinus tigrinus ALCF2SS1-6</name>
    <dbReference type="NCBI Taxonomy" id="1328759"/>
    <lineage>
        <taxon>Eukaryota</taxon>
        <taxon>Fungi</taxon>
        <taxon>Dikarya</taxon>
        <taxon>Basidiomycota</taxon>
        <taxon>Agaricomycotina</taxon>
        <taxon>Agaricomycetes</taxon>
        <taxon>Polyporales</taxon>
        <taxon>Polyporaceae</taxon>
        <taxon>Lentinus</taxon>
    </lineage>
</organism>
<reference evidence="1" key="1">
    <citation type="journal article" date="2018" name="Genome Biol. Evol.">
        <title>Genomics and development of Lentinus tigrinus, a white-rot wood-decaying mushroom with dimorphic fruiting bodies.</title>
        <authorList>
            <person name="Wu B."/>
            <person name="Xu Z."/>
            <person name="Knudson A."/>
            <person name="Carlson A."/>
            <person name="Chen N."/>
            <person name="Kovaka S."/>
            <person name="LaButti K."/>
            <person name="Lipzen A."/>
            <person name="Pennachio C."/>
            <person name="Riley R."/>
            <person name="Schakwitz W."/>
            <person name="Umezawa K."/>
            <person name="Ohm R.A."/>
            <person name="Grigoriev I.V."/>
            <person name="Nagy L.G."/>
            <person name="Gibbons J."/>
            <person name="Hibbett D."/>
        </authorList>
    </citation>
    <scope>NUCLEOTIDE SEQUENCE [LARGE SCALE GENOMIC DNA]</scope>
    <source>
        <strain evidence="1">ALCF2SS1-6</strain>
    </source>
</reference>
<protein>
    <submittedName>
        <fullName evidence="1">Uncharacterized protein</fullName>
    </submittedName>
</protein>
<proteinExistence type="predicted"/>
<evidence type="ECO:0000313" key="1">
    <source>
        <dbReference type="EMBL" id="RPD54110.1"/>
    </source>
</evidence>
<keyword evidence="2" id="KW-1185">Reference proteome</keyword>
<dbReference type="EMBL" id="ML122310">
    <property type="protein sequence ID" value="RPD54110.1"/>
    <property type="molecule type" value="Genomic_DNA"/>
</dbReference>
<dbReference type="AlphaFoldDB" id="A0A5C2RTX6"/>
<accession>A0A5C2RTX6</accession>
<gene>
    <name evidence="1" type="ORF">L227DRAFT_370340</name>
</gene>
<dbReference type="Proteomes" id="UP000313359">
    <property type="component" value="Unassembled WGS sequence"/>
</dbReference>
<name>A0A5C2RTX6_9APHY</name>
<sequence>MAASPAFSAGIHLFCGTASAIGQPMEASDIGRIVRSSVSEAGSEGVESNSRSLRRGRGYLMSCRVTHASVTCTSPVGMRKLASVPSVPARRAHTSSAARPWCAGPQLYGPKRCFIHKLNLSKQSPLKASSSRMQGFSDDAMQRCCGQVRDMRNVAYGSARLGPCTGPVACIIRSSRP</sequence>